<sequence length="392" mass="43255">MSTAARQVSEETVELFMDYGQFCIDGGLGDPDRELDLLDHAMAAHPYASDGYAMVVLSPHQNNFRMPVTVQVWGARPPSDRDRWQQVCEARLRVGPEGFLSLSSPTDGAVDCEVPEGNYLIEVSGRGFVNYGWPGSTEPGDVWRIRLWPDDGSEPLPAVQWDMPGYGVPENVPIPDRPASAESEEPEWVTVFDEDGVHHLHVSELPERAAAFERKQWGGEPIEELRDLAGAEELSRYDRPLAEAIATMNEQDLRRLACWSAVQACEKAEIAERAWIQRALSALREGEPLPPPFDDMEAAITRLHEEDFGPVDENGNEVVGSLVAYSRESTPNPFDLGPIHRPSFALPTIVDATKPDARDAAITTLHVTALVFGPDVDALLAAVRTEFGLPPR</sequence>
<gene>
    <name evidence="1" type="ORF">IU459_02505</name>
</gene>
<protein>
    <submittedName>
        <fullName evidence="1">Uncharacterized protein</fullName>
    </submittedName>
</protein>
<name>A0ABS0CJI8_9NOCA</name>
<dbReference type="Proteomes" id="UP000702209">
    <property type="component" value="Unassembled WGS sequence"/>
</dbReference>
<dbReference type="RefSeq" id="WP_195127817.1">
    <property type="nucleotide sequence ID" value="NZ_JADLQX010000002.1"/>
</dbReference>
<keyword evidence="2" id="KW-1185">Reference proteome</keyword>
<organism evidence="1 2">
    <name type="scientific">Nocardia amamiensis</name>
    <dbReference type="NCBI Taxonomy" id="404578"/>
    <lineage>
        <taxon>Bacteria</taxon>
        <taxon>Bacillati</taxon>
        <taxon>Actinomycetota</taxon>
        <taxon>Actinomycetes</taxon>
        <taxon>Mycobacteriales</taxon>
        <taxon>Nocardiaceae</taxon>
        <taxon>Nocardia</taxon>
    </lineage>
</organism>
<accession>A0ABS0CJI8</accession>
<reference evidence="1 2" key="1">
    <citation type="submission" date="2020-10" db="EMBL/GenBank/DDBJ databases">
        <title>Identification of Nocardia species via Next-generation sequencing and recognition of intraspecies genetic diversity.</title>
        <authorList>
            <person name="Li P."/>
            <person name="Li P."/>
            <person name="Lu B."/>
        </authorList>
    </citation>
    <scope>NUCLEOTIDE SEQUENCE [LARGE SCALE GENOMIC DNA]</scope>
    <source>
        <strain evidence="1 2">BJ06-0157</strain>
    </source>
</reference>
<evidence type="ECO:0000313" key="1">
    <source>
        <dbReference type="EMBL" id="MBF6296411.1"/>
    </source>
</evidence>
<proteinExistence type="predicted"/>
<comment type="caution">
    <text evidence="1">The sequence shown here is derived from an EMBL/GenBank/DDBJ whole genome shotgun (WGS) entry which is preliminary data.</text>
</comment>
<dbReference type="EMBL" id="JADLQX010000002">
    <property type="protein sequence ID" value="MBF6296411.1"/>
    <property type="molecule type" value="Genomic_DNA"/>
</dbReference>
<evidence type="ECO:0000313" key="2">
    <source>
        <dbReference type="Proteomes" id="UP000702209"/>
    </source>
</evidence>